<dbReference type="Proteomes" id="UP000547209">
    <property type="component" value="Unassembled WGS sequence"/>
</dbReference>
<dbReference type="Gene3D" id="3.50.4.20">
    <property type="match status" value="1"/>
</dbReference>
<keyword evidence="3" id="KW-1185">Reference proteome</keyword>
<organism evidence="2 3">
    <name type="scientific">Cohnella nanjingensis</name>
    <dbReference type="NCBI Taxonomy" id="1387779"/>
    <lineage>
        <taxon>Bacteria</taxon>
        <taxon>Bacillati</taxon>
        <taxon>Bacillota</taxon>
        <taxon>Bacilli</taxon>
        <taxon>Bacillales</taxon>
        <taxon>Paenibacillaceae</taxon>
        <taxon>Cohnella</taxon>
    </lineage>
</organism>
<sequence length="153" mass="16799">MYWAGGNAYTLVRDHKNGWNAEAFRERFSEVLERYDYVVGDWGYSQLRLRGFFREQQPKAPRESLISCLADYINEYCNFGCAYFVLEKAEPGTVPEGTGVKLEELPAPPSAEQGEGAEGGEPPAPPLSPAAAAAAAAAASPNGMLLRWPLKER</sequence>
<dbReference type="EMBL" id="JACJVP010000028">
    <property type="protein sequence ID" value="MBB6672530.1"/>
    <property type="molecule type" value="Genomic_DNA"/>
</dbReference>
<protein>
    <submittedName>
        <fullName evidence="2">YutD family protein</fullName>
    </submittedName>
</protein>
<dbReference type="AlphaFoldDB" id="A0A7X0RS36"/>
<name>A0A7X0RS36_9BACL</name>
<gene>
    <name evidence="2" type="ORF">H7C19_17760</name>
</gene>
<evidence type="ECO:0000313" key="2">
    <source>
        <dbReference type="EMBL" id="MBB6672530.1"/>
    </source>
</evidence>
<feature type="non-terminal residue" evidence="2">
    <location>
        <position position="153"/>
    </location>
</feature>
<dbReference type="InterPro" id="IPR009370">
    <property type="entry name" value="YutD-like"/>
</dbReference>
<evidence type="ECO:0000313" key="3">
    <source>
        <dbReference type="Proteomes" id="UP000547209"/>
    </source>
</evidence>
<accession>A0A7X0RS36</accession>
<reference evidence="2 3" key="1">
    <citation type="submission" date="2020-08" db="EMBL/GenBank/DDBJ databases">
        <title>Cohnella phylogeny.</title>
        <authorList>
            <person name="Dunlap C."/>
        </authorList>
    </citation>
    <scope>NUCLEOTIDE SEQUENCE [LARGE SCALE GENOMIC DNA]</scope>
    <source>
        <strain evidence="2 3">DSM 28246</strain>
    </source>
</reference>
<comment type="caution">
    <text evidence="2">The sequence shown here is derived from an EMBL/GenBank/DDBJ whole genome shotgun (WGS) entry which is preliminary data.</text>
</comment>
<feature type="region of interest" description="Disordered" evidence="1">
    <location>
        <begin position="95"/>
        <end position="133"/>
    </location>
</feature>
<dbReference type="Pfam" id="PF06265">
    <property type="entry name" value="YutD-like"/>
    <property type="match status" value="1"/>
</dbReference>
<dbReference type="InterPro" id="IPR038141">
    <property type="entry name" value="YutD-like_sf"/>
</dbReference>
<evidence type="ECO:0000256" key="1">
    <source>
        <dbReference type="SAM" id="MobiDB-lite"/>
    </source>
</evidence>
<proteinExistence type="predicted"/>